<evidence type="ECO:0000313" key="2">
    <source>
        <dbReference type="EMBL" id="KAL2061777.1"/>
    </source>
</evidence>
<evidence type="ECO:0000313" key="3">
    <source>
        <dbReference type="Proteomes" id="UP001595075"/>
    </source>
</evidence>
<dbReference type="Proteomes" id="UP001595075">
    <property type="component" value="Unassembled WGS sequence"/>
</dbReference>
<feature type="region of interest" description="Disordered" evidence="1">
    <location>
        <begin position="1"/>
        <end position="59"/>
    </location>
</feature>
<proteinExistence type="predicted"/>
<accession>A0ABR4BVW7</accession>
<comment type="caution">
    <text evidence="2">The sequence shown here is derived from an EMBL/GenBank/DDBJ whole genome shotgun (WGS) entry which is preliminary data.</text>
</comment>
<sequence>MKTASNIAHRKSINHAFARVNDERNTTKQNPLTNTSPPPRLPEIQQYQQHRHQYHQHRIRSIPPFHVRWLAGYEPSDD</sequence>
<organism evidence="2 3">
    <name type="scientific">Oculimacula yallundae</name>
    <dbReference type="NCBI Taxonomy" id="86028"/>
    <lineage>
        <taxon>Eukaryota</taxon>
        <taxon>Fungi</taxon>
        <taxon>Dikarya</taxon>
        <taxon>Ascomycota</taxon>
        <taxon>Pezizomycotina</taxon>
        <taxon>Leotiomycetes</taxon>
        <taxon>Helotiales</taxon>
        <taxon>Ploettnerulaceae</taxon>
        <taxon>Oculimacula</taxon>
    </lineage>
</organism>
<feature type="compositionally biased region" description="Basic residues" evidence="1">
    <location>
        <begin position="49"/>
        <end position="59"/>
    </location>
</feature>
<keyword evidence="3" id="KW-1185">Reference proteome</keyword>
<gene>
    <name evidence="2" type="ORF">VTL71DRAFT_7155</name>
</gene>
<protein>
    <submittedName>
        <fullName evidence="2">Uncharacterized protein</fullName>
    </submittedName>
</protein>
<reference evidence="2 3" key="1">
    <citation type="journal article" date="2024" name="Commun. Biol.">
        <title>Comparative genomic analysis of thermophilic fungi reveals convergent evolutionary adaptations and gene losses.</title>
        <authorList>
            <person name="Steindorff A.S."/>
            <person name="Aguilar-Pontes M.V."/>
            <person name="Robinson A.J."/>
            <person name="Andreopoulos B."/>
            <person name="LaButti K."/>
            <person name="Kuo A."/>
            <person name="Mondo S."/>
            <person name="Riley R."/>
            <person name="Otillar R."/>
            <person name="Haridas S."/>
            <person name="Lipzen A."/>
            <person name="Grimwood J."/>
            <person name="Schmutz J."/>
            <person name="Clum A."/>
            <person name="Reid I.D."/>
            <person name="Moisan M.C."/>
            <person name="Butler G."/>
            <person name="Nguyen T.T.M."/>
            <person name="Dewar K."/>
            <person name="Conant G."/>
            <person name="Drula E."/>
            <person name="Henrissat B."/>
            <person name="Hansel C."/>
            <person name="Singer S."/>
            <person name="Hutchinson M.I."/>
            <person name="de Vries R.P."/>
            <person name="Natvig D.O."/>
            <person name="Powell A.J."/>
            <person name="Tsang A."/>
            <person name="Grigoriev I.V."/>
        </authorList>
    </citation>
    <scope>NUCLEOTIDE SEQUENCE [LARGE SCALE GENOMIC DNA]</scope>
    <source>
        <strain evidence="2 3">CBS 494.80</strain>
    </source>
</reference>
<dbReference type="EMBL" id="JAZHXI010000018">
    <property type="protein sequence ID" value="KAL2061777.1"/>
    <property type="molecule type" value="Genomic_DNA"/>
</dbReference>
<name>A0ABR4BVW7_9HELO</name>
<evidence type="ECO:0000256" key="1">
    <source>
        <dbReference type="SAM" id="MobiDB-lite"/>
    </source>
</evidence>